<sequence length="367" mass="41969">MSKYSTPTWASITPIPLDDGSTYYDNNDPERQGKGVSGNGTYPLATIAYAPEYEEATSYLRAVMAANEMSERALELTGDVILMNPAHYTVWLYRAKILVALKKDLNEEIEWVNKLALQCLKNYQIWHHRQLIMSNLEAFPTLPGTEQQFLMQVFALDSKNYHVWTYRHWLVRHFKLWDHPQELADVETLIDQDVRNNSAWNHRWTLKFGPRGDVDSGMPVGVVDKHGPKGSLDVVDEELIDAELEYAKDKILLAPENKSPWAYARGVLRAAGRPLAELKGFAAKFILEEVDSEGSVVKCQVKSSLAVEWLADVYVEEAEEKDAEEEKARKAEAVRMLTLLKDKYDPIRKNYWDYRIRMLDGESVAVA</sequence>
<dbReference type="PANTHER" id="PTHR11129">
    <property type="entry name" value="PROTEIN FARNESYLTRANSFERASE ALPHA SUBUNIT/RAB GERANYLGERANYL TRANSFERASE ALPHA SUBUNIT"/>
    <property type="match status" value="1"/>
</dbReference>
<keyword evidence="7" id="KW-0677">Repeat</keyword>
<dbReference type="GO" id="GO:0004662">
    <property type="term" value="F:CAAX-protein geranylgeranyltransferase activity"/>
    <property type="evidence" value="ECO:0007669"/>
    <property type="project" value="UniProtKB-EC"/>
</dbReference>
<dbReference type="Gene3D" id="1.25.40.120">
    <property type="entry name" value="Protein prenylyltransferase"/>
    <property type="match status" value="1"/>
</dbReference>
<accession>A0A179UEA1</accession>
<dbReference type="InterPro" id="IPR002088">
    <property type="entry name" value="Prenyl_trans_a"/>
</dbReference>
<dbReference type="STRING" id="559298.A0A179UEA1"/>
<dbReference type="GO" id="GO:0004660">
    <property type="term" value="F:protein farnesyltransferase activity"/>
    <property type="evidence" value="ECO:0007669"/>
    <property type="project" value="UniProtKB-EC"/>
</dbReference>
<feature type="coiled-coil region" evidence="14">
    <location>
        <begin position="314"/>
        <end position="343"/>
    </location>
</feature>
<evidence type="ECO:0000256" key="10">
    <source>
        <dbReference type="ARBA" id="ARBA00041392"/>
    </source>
</evidence>
<organism evidence="15 16">
    <name type="scientific">Blastomyces gilchristii (strain SLH14081)</name>
    <name type="common">Blastomyces dermatitidis</name>
    <dbReference type="NCBI Taxonomy" id="559298"/>
    <lineage>
        <taxon>Eukaryota</taxon>
        <taxon>Fungi</taxon>
        <taxon>Dikarya</taxon>
        <taxon>Ascomycota</taxon>
        <taxon>Pezizomycotina</taxon>
        <taxon>Eurotiomycetes</taxon>
        <taxon>Eurotiomycetidae</taxon>
        <taxon>Onygenales</taxon>
        <taxon>Ajellomycetaceae</taxon>
        <taxon>Blastomyces</taxon>
    </lineage>
</organism>
<dbReference type="GO" id="GO:0005965">
    <property type="term" value="C:protein farnesyltransferase complex"/>
    <property type="evidence" value="ECO:0007669"/>
    <property type="project" value="TreeGrafter"/>
</dbReference>
<dbReference type="EC" id="2.5.1.59" evidence="3"/>
<dbReference type="EMBL" id="GG657450">
    <property type="protein sequence ID" value="OAT05466.1"/>
    <property type="molecule type" value="Genomic_DNA"/>
</dbReference>
<dbReference type="GeneID" id="8506577"/>
<evidence type="ECO:0000256" key="14">
    <source>
        <dbReference type="SAM" id="Coils"/>
    </source>
</evidence>
<dbReference type="PANTHER" id="PTHR11129:SF1">
    <property type="entry name" value="PROTEIN FARNESYLTRANSFERASE_GERANYLGERANYLTRANSFERASE TYPE-1 SUBUNIT ALPHA"/>
    <property type="match status" value="1"/>
</dbReference>
<protein>
    <recommendedName>
        <fullName evidence="9">Protein farnesyltransferase/geranylgeranyltransferase type-1 subunit alpha</fullName>
        <ecNumber evidence="4">2.5.1.58</ecNumber>
        <ecNumber evidence="3">2.5.1.59</ecNumber>
    </recommendedName>
    <alternativeName>
        <fullName evidence="12">CAAX farnesyltransferase subunit alpha</fullName>
    </alternativeName>
    <alternativeName>
        <fullName evidence="11">FTase-alpha</fullName>
    </alternativeName>
    <alternativeName>
        <fullName evidence="10">Ras proteins prenyltransferase subunit alpha</fullName>
    </alternativeName>
    <alternativeName>
        <fullName evidence="13">Type I protein geranyl-geranyltransferase subunit alpha</fullName>
    </alternativeName>
</protein>
<dbReference type="Proteomes" id="UP000002038">
    <property type="component" value="Unassembled WGS sequence"/>
</dbReference>
<evidence type="ECO:0000256" key="2">
    <source>
        <dbReference type="ARBA" id="ARBA00006734"/>
    </source>
</evidence>
<evidence type="ECO:0000256" key="11">
    <source>
        <dbReference type="ARBA" id="ARBA00042436"/>
    </source>
</evidence>
<evidence type="ECO:0000256" key="12">
    <source>
        <dbReference type="ARBA" id="ARBA00043086"/>
    </source>
</evidence>
<name>A0A179UEA1_BLAGS</name>
<gene>
    <name evidence="15" type="ORF">BDBG_01859</name>
</gene>
<keyword evidence="5" id="KW-0637">Prenyltransferase</keyword>
<evidence type="ECO:0000256" key="8">
    <source>
        <dbReference type="ARBA" id="ARBA00022842"/>
    </source>
</evidence>
<keyword evidence="8" id="KW-0460">Magnesium</keyword>
<dbReference type="Pfam" id="PF01239">
    <property type="entry name" value="PPTA"/>
    <property type="match status" value="5"/>
</dbReference>
<reference evidence="15" key="1">
    <citation type="submission" date="2009-02" db="EMBL/GenBank/DDBJ databases">
        <title>The Genome Sequence of Blastomyces dermatitidis strain SLH14081.</title>
        <authorList>
            <consortium name="The Broad Institute Genome Sequencing Platform"/>
            <consortium name="Broad Institute Microbial Sequencing Center."/>
            <person name="Champion M."/>
            <person name="Cuomo C."/>
            <person name="Ma L.-J."/>
            <person name="Henn M.R."/>
            <person name="Klein B."/>
            <person name="Goldman B."/>
            <person name="Young S."/>
            <person name="Kodira C.D."/>
            <person name="Zeng Q."/>
            <person name="Koehrsen M."/>
            <person name="Alvarado L."/>
            <person name="Berlin A.M."/>
            <person name="Heiman D.I."/>
            <person name="Hepburn T.A."/>
            <person name="Saif S."/>
            <person name="Shea T.D."/>
            <person name="Shenoy N."/>
            <person name="Sykes S."/>
            <person name="Galagan J."/>
            <person name="Nusbaum C."/>
            <person name="Birren B."/>
        </authorList>
    </citation>
    <scope>NUCLEOTIDE SEQUENCE</scope>
    <source>
        <strain evidence="15">SLH14081</strain>
    </source>
</reference>
<dbReference type="GO" id="GO:0005953">
    <property type="term" value="C:CAAX-protein geranylgeranyltransferase complex"/>
    <property type="evidence" value="ECO:0007669"/>
    <property type="project" value="TreeGrafter"/>
</dbReference>
<evidence type="ECO:0000256" key="1">
    <source>
        <dbReference type="ARBA" id="ARBA00001946"/>
    </source>
</evidence>
<evidence type="ECO:0000256" key="4">
    <source>
        <dbReference type="ARBA" id="ARBA00012702"/>
    </source>
</evidence>
<evidence type="ECO:0000256" key="3">
    <source>
        <dbReference type="ARBA" id="ARBA00012700"/>
    </source>
</evidence>
<evidence type="ECO:0000313" key="16">
    <source>
        <dbReference type="Proteomes" id="UP000002038"/>
    </source>
</evidence>
<dbReference type="RefSeq" id="XP_002627188.1">
    <property type="nucleotide sequence ID" value="XM_002627142.2"/>
</dbReference>
<dbReference type="VEuPathDB" id="FungiDB:BDBG_01859"/>
<keyword evidence="6" id="KW-0808">Transferase</keyword>
<comment type="cofactor">
    <cofactor evidence="1">
        <name>Mg(2+)</name>
        <dbReference type="ChEBI" id="CHEBI:18420"/>
    </cofactor>
</comment>
<reference evidence="16" key="2">
    <citation type="journal article" date="2015" name="PLoS Genet.">
        <title>The dynamic genome and transcriptome of the human fungal pathogen Blastomyces and close relative Emmonsia.</title>
        <authorList>
            <person name="Munoz J.F."/>
            <person name="Gauthier G.M."/>
            <person name="Desjardins C.A."/>
            <person name="Gallo J.E."/>
            <person name="Holder J."/>
            <person name="Sullivan T.D."/>
            <person name="Marty A.J."/>
            <person name="Carmen J.C."/>
            <person name="Chen Z."/>
            <person name="Ding L."/>
            <person name="Gujja S."/>
            <person name="Magrini V."/>
            <person name="Misas E."/>
            <person name="Mitreva M."/>
            <person name="Priest M."/>
            <person name="Saif S."/>
            <person name="Whiston E.A."/>
            <person name="Young S."/>
            <person name="Zeng Q."/>
            <person name="Goldman W.E."/>
            <person name="Mardis E.R."/>
            <person name="Taylor J.W."/>
            <person name="McEwen J.G."/>
            <person name="Clay O.K."/>
            <person name="Klein B.S."/>
            <person name="Cuomo C.A."/>
        </authorList>
    </citation>
    <scope>NUCLEOTIDE SEQUENCE [LARGE SCALE GENOMIC DNA]</scope>
    <source>
        <strain evidence="16">SLH14081</strain>
    </source>
</reference>
<evidence type="ECO:0000256" key="13">
    <source>
        <dbReference type="ARBA" id="ARBA00043219"/>
    </source>
</evidence>
<evidence type="ECO:0000313" key="15">
    <source>
        <dbReference type="EMBL" id="OAT05467.1"/>
    </source>
</evidence>
<dbReference type="EMBL" id="GG657450">
    <property type="protein sequence ID" value="OAT05467.1"/>
    <property type="molecule type" value="Genomic_DNA"/>
</dbReference>
<evidence type="ECO:0000256" key="6">
    <source>
        <dbReference type="ARBA" id="ARBA00022679"/>
    </source>
</evidence>
<dbReference type="SUPFAM" id="SSF48439">
    <property type="entry name" value="Protein prenylyltransferase"/>
    <property type="match status" value="1"/>
</dbReference>
<keyword evidence="14" id="KW-0175">Coiled coil</keyword>
<evidence type="ECO:0000256" key="9">
    <source>
        <dbReference type="ARBA" id="ARBA00040965"/>
    </source>
</evidence>
<dbReference type="RefSeq" id="XP_031576732.1">
    <property type="nucleotide sequence ID" value="XM_031720519.1"/>
</dbReference>
<evidence type="ECO:0000256" key="5">
    <source>
        <dbReference type="ARBA" id="ARBA00022602"/>
    </source>
</evidence>
<proteinExistence type="inferred from homology"/>
<dbReference type="PROSITE" id="PS51147">
    <property type="entry name" value="PFTA"/>
    <property type="match status" value="5"/>
</dbReference>
<evidence type="ECO:0000256" key="7">
    <source>
        <dbReference type="ARBA" id="ARBA00022737"/>
    </source>
</evidence>
<dbReference type="AlphaFoldDB" id="A0A179UEA1"/>
<dbReference type="KEGG" id="bgh:BDBG_01859"/>
<keyword evidence="16" id="KW-1185">Reference proteome</keyword>
<dbReference type="EC" id="2.5.1.58" evidence="4"/>
<comment type="similarity">
    <text evidence="2">Belongs to the protein prenyltransferase subunit alpha family.</text>
</comment>